<gene>
    <name evidence="2" type="ORF">DPMN_108728</name>
    <name evidence="3" type="ORF">DPMN_108737</name>
</gene>
<name>A0A9D4QMB6_DREPO</name>
<comment type="caution">
    <text evidence="2">The sequence shown here is derived from an EMBL/GenBank/DDBJ whole genome shotgun (WGS) entry which is preliminary data.</text>
</comment>
<dbReference type="AlphaFoldDB" id="A0A9D4QMB6"/>
<organism evidence="2 4">
    <name type="scientific">Dreissena polymorpha</name>
    <name type="common">Zebra mussel</name>
    <name type="synonym">Mytilus polymorpha</name>
    <dbReference type="NCBI Taxonomy" id="45954"/>
    <lineage>
        <taxon>Eukaryota</taxon>
        <taxon>Metazoa</taxon>
        <taxon>Spiralia</taxon>
        <taxon>Lophotrochozoa</taxon>
        <taxon>Mollusca</taxon>
        <taxon>Bivalvia</taxon>
        <taxon>Autobranchia</taxon>
        <taxon>Heteroconchia</taxon>
        <taxon>Euheterodonta</taxon>
        <taxon>Imparidentia</taxon>
        <taxon>Neoheterodontei</taxon>
        <taxon>Myida</taxon>
        <taxon>Dreissenoidea</taxon>
        <taxon>Dreissenidae</taxon>
        <taxon>Dreissena</taxon>
    </lineage>
</organism>
<reference evidence="2" key="1">
    <citation type="journal article" date="2019" name="bioRxiv">
        <title>The Genome of the Zebra Mussel, Dreissena polymorpha: A Resource for Invasive Species Research.</title>
        <authorList>
            <person name="McCartney M.A."/>
            <person name="Auch B."/>
            <person name="Kono T."/>
            <person name="Mallez S."/>
            <person name="Zhang Y."/>
            <person name="Obille A."/>
            <person name="Becker A."/>
            <person name="Abrahante J.E."/>
            <person name="Garbe J."/>
            <person name="Badalamenti J.P."/>
            <person name="Herman A."/>
            <person name="Mangelson H."/>
            <person name="Liachko I."/>
            <person name="Sullivan S."/>
            <person name="Sone E.D."/>
            <person name="Koren S."/>
            <person name="Silverstein K.A.T."/>
            <person name="Beckman K.B."/>
            <person name="Gohl D.M."/>
        </authorList>
    </citation>
    <scope>NUCLEOTIDE SEQUENCE</scope>
    <source>
        <strain evidence="2">Duluth1</strain>
        <tissue evidence="2">Whole animal</tissue>
    </source>
</reference>
<feature type="signal peptide" evidence="1">
    <location>
        <begin position="1"/>
        <end position="18"/>
    </location>
</feature>
<proteinExistence type="predicted"/>
<evidence type="ECO:0000313" key="4">
    <source>
        <dbReference type="Proteomes" id="UP000828390"/>
    </source>
</evidence>
<sequence>MNMLLLFLIDVYTLNIQRHPLPTISGNSKYWKNDLFSSLTTETTAYVLLTYSVKNDRANGLLVLL</sequence>
<protein>
    <submittedName>
        <fullName evidence="2">Uncharacterized protein</fullName>
    </submittedName>
</protein>
<evidence type="ECO:0000313" key="2">
    <source>
        <dbReference type="EMBL" id="KAH3835382.1"/>
    </source>
</evidence>
<evidence type="ECO:0000313" key="3">
    <source>
        <dbReference type="EMBL" id="KAH3835391.1"/>
    </source>
</evidence>
<keyword evidence="4" id="KW-1185">Reference proteome</keyword>
<evidence type="ECO:0000256" key="1">
    <source>
        <dbReference type="SAM" id="SignalP"/>
    </source>
</evidence>
<feature type="chain" id="PRO_5040045522" evidence="1">
    <location>
        <begin position="19"/>
        <end position="65"/>
    </location>
</feature>
<dbReference type="Proteomes" id="UP000828390">
    <property type="component" value="Unassembled WGS sequence"/>
</dbReference>
<accession>A0A9D4QMB6</accession>
<dbReference type="EMBL" id="JAIWYP010000004">
    <property type="protein sequence ID" value="KAH3835391.1"/>
    <property type="molecule type" value="Genomic_DNA"/>
</dbReference>
<keyword evidence="1" id="KW-0732">Signal</keyword>
<dbReference type="EMBL" id="JAIWYP010000004">
    <property type="protein sequence ID" value="KAH3835382.1"/>
    <property type="molecule type" value="Genomic_DNA"/>
</dbReference>
<reference evidence="2" key="2">
    <citation type="submission" date="2020-11" db="EMBL/GenBank/DDBJ databases">
        <authorList>
            <person name="McCartney M.A."/>
            <person name="Auch B."/>
            <person name="Kono T."/>
            <person name="Mallez S."/>
            <person name="Becker A."/>
            <person name="Gohl D.M."/>
            <person name="Silverstein K.A.T."/>
            <person name="Koren S."/>
            <person name="Bechman K.B."/>
            <person name="Herman A."/>
            <person name="Abrahante J.E."/>
            <person name="Garbe J."/>
        </authorList>
    </citation>
    <scope>NUCLEOTIDE SEQUENCE</scope>
    <source>
        <strain evidence="2">Duluth1</strain>
        <tissue evidence="2">Whole animal</tissue>
    </source>
</reference>